<comment type="caution">
    <text evidence="2">The sequence shown here is derived from an EMBL/GenBank/DDBJ whole genome shotgun (WGS) entry which is preliminary data.</text>
</comment>
<dbReference type="Proteomes" id="UP000550707">
    <property type="component" value="Unassembled WGS sequence"/>
</dbReference>
<feature type="compositionally biased region" description="Low complexity" evidence="1">
    <location>
        <begin position="184"/>
        <end position="200"/>
    </location>
</feature>
<feature type="compositionally biased region" description="Basic residues" evidence="1">
    <location>
        <begin position="171"/>
        <end position="183"/>
    </location>
</feature>
<protein>
    <submittedName>
        <fullName evidence="2">Calmin</fullName>
    </submittedName>
</protein>
<proteinExistence type="predicted"/>
<reference evidence="2 3" key="1">
    <citation type="journal article" date="2020" name="Nature">
        <title>Six reference-quality genomes reveal evolution of bat adaptations.</title>
        <authorList>
            <person name="Jebb D."/>
            <person name="Huang Z."/>
            <person name="Pippel M."/>
            <person name="Hughes G.M."/>
            <person name="Lavrichenko K."/>
            <person name="Devanna P."/>
            <person name="Winkler S."/>
            <person name="Jermiin L.S."/>
            <person name="Skirmuntt E.C."/>
            <person name="Katzourakis A."/>
            <person name="Burkitt-Gray L."/>
            <person name="Ray D.A."/>
            <person name="Sullivan K.A.M."/>
            <person name="Roscito J.G."/>
            <person name="Kirilenko B.M."/>
            <person name="Davalos L.M."/>
            <person name="Corthals A.P."/>
            <person name="Power M.L."/>
            <person name="Jones G."/>
            <person name="Ransome R.D."/>
            <person name="Dechmann D.K.N."/>
            <person name="Locatelli A.G."/>
            <person name="Puechmaille S.J."/>
            <person name="Fedrigo O."/>
            <person name="Jarvis E.D."/>
            <person name="Hiller M."/>
            <person name="Vernes S.C."/>
            <person name="Myers E.W."/>
            <person name="Teeling E.C."/>
        </authorList>
    </citation>
    <scope>NUCLEOTIDE SEQUENCE [LARGE SCALE GENOMIC DNA]</scope>
    <source>
        <strain evidence="2">MMolMol1</strain>
        <tissue evidence="2">Muscle</tissue>
    </source>
</reference>
<evidence type="ECO:0000313" key="2">
    <source>
        <dbReference type="EMBL" id="KAF6499526.1"/>
    </source>
</evidence>
<feature type="region of interest" description="Disordered" evidence="1">
    <location>
        <begin position="110"/>
        <end position="131"/>
    </location>
</feature>
<evidence type="ECO:0000313" key="3">
    <source>
        <dbReference type="Proteomes" id="UP000550707"/>
    </source>
</evidence>
<dbReference type="EMBL" id="JACASF010000001">
    <property type="protein sequence ID" value="KAF6499526.1"/>
    <property type="molecule type" value="Genomic_DNA"/>
</dbReference>
<keyword evidence="3" id="KW-1185">Reference proteome</keyword>
<feature type="region of interest" description="Disordered" evidence="1">
    <location>
        <begin position="169"/>
        <end position="252"/>
    </location>
</feature>
<feature type="compositionally biased region" description="Basic residues" evidence="1">
    <location>
        <begin position="47"/>
        <end position="78"/>
    </location>
</feature>
<name>A0A7J8JRR2_MOLMO</name>
<dbReference type="AlphaFoldDB" id="A0A7J8JRR2"/>
<organism evidence="2 3">
    <name type="scientific">Molossus molossus</name>
    <name type="common">Pallas' mastiff bat</name>
    <name type="synonym">Vespertilio molossus</name>
    <dbReference type="NCBI Taxonomy" id="27622"/>
    <lineage>
        <taxon>Eukaryota</taxon>
        <taxon>Metazoa</taxon>
        <taxon>Chordata</taxon>
        <taxon>Craniata</taxon>
        <taxon>Vertebrata</taxon>
        <taxon>Euteleostomi</taxon>
        <taxon>Mammalia</taxon>
        <taxon>Eutheria</taxon>
        <taxon>Laurasiatheria</taxon>
        <taxon>Chiroptera</taxon>
        <taxon>Yangochiroptera</taxon>
        <taxon>Molossidae</taxon>
        <taxon>Molossus</taxon>
    </lineage>
</organism>
<evidence type="ECO:0000256" key="1">
    <source>
        <dbReference type="SAM" id="MobiDB-lite"/>
    </source>
</evidence>
<accession>A0A7J8JRR2</accession>
<feature type="compositionally biased region" description="Basic residues" evidence="1">
    <location>
        <begin position="1"/>
        <end position="12"/>
    </location>
</feature>
<gene>
    <name evidence="2" type="ORF">HJG59_003001</name>
</gene>
<sequence>MVRSPRRTRRSWVKGELNPPTERTIRTSPRGGLAGTPDQKTRTTSRPWRRHRWRRSPRCTKRRSASPRAAGARRKGRRQGPWSPTGNCLPPRPAAASAWRPWAVAAKKAWISSPPRPCPRSPSSPTTSSTTRITRFPWLPFWRLMRKAQRILKTKRWTLKKRRTICMSRSPGRRRTRRRRGPRSWRAARAATASGGFARTPLIPPSRSPVWTAVQRVPNQPRSPLPRPPERTTSTGRLRTVPPWRASRNPQT</sequence>
<feature type="region of interest" description="Disordered" evidence="1">
    <location>
        <begin position="1"/>
        <end position="94"/>
    </location>
</feature>